<accession>A0AAE1BBV1</accession>
<evidence type="ECO:0000313" key="2">
    <source>
        <dbReference type="Proteomes" id="UP001283361"/>
    </source>
</evidence>
<name>A0AAE1BBV1_9GAST</name>
<proteinExistence type="predicted"/>
<dbReference type="EMBL" id="JAWDGP010000167">
    <property type="protein sequence ID" value="KAK3803283.1"/>
    <property type="molecule type" value="Genomic_DNA"/>
</dbReference>
<protein>
    <submittedName>
        <fullName evidence="1">Uncharacterized protein</fullName>
    </submittedName>
</protein>
<comment type="caution">
    <text evidence="1">The sequence shown here is derived from an EMBL/GenBank/DDBJ whole genome shotgun (WGS) entry which is preliminary data.</text>
</comment>
<organism evidence="1 2">
    <name type="scientific">Elysia crispata</name>
    <name type="common">lettuce slug</name>
    <dbReference type="NCBI Taxonomy" id="231223"/>
    <lineage>
        <taxon>Eukaryota</taxon>
        <taxon>Metazoa</taxon>
        <taxon>Spiralia</taxon>
        <taxon>Lophotrochozoa</taxon>
        <taxon>Mollusca</taxon>
        <taxon>Gastropoda</taxon>
        <taxon>Heterobranchia</taxon>
        <taxon>Euthyneura</taxon>
        <taxon>Panpulmonata</taxon>
        <taxon>Sacoglossa</taxon>
        <taxon>Placobranchoidea</taxon>
        <taxon>Plakobranchidae</taxon>
        <taxon>Elysia</taxon>
    </lineage>
</organism>
<dbReference type="Proteomes" id="UP001283361">
    <property type="component" value="Unassembled WGS sequence"/>
</dbReference>
<sequence>MHQNHSPVSYSSQREKVTACLHLGEVFDLRVHLLARNRSYQAKERNDSQLQGFRQSLEKEKISKISDHYYKRLVTQSVMETNLSLSLKFRYRYLLKISSGSKSSIRCSCLSIPHRGVSEALMMFIRICKNKYCA</sequence>
<dbReference type="AlphaFoldDB" id="A0AAE1BBV1"/>
<evidence type="ECO:0000313" key="1">
    <source>
        <dbReference type="EMBL" id="KAK3803283.1"/>
    </source>
</evidence>
<reference evidence="1" key="1">
    <citation type="journal article" date="2023" name="G3 (Bethesda)">
        <title>A reference genome for the long-term kleptoplast-retaining sea slug Elysia crispata morphotype clarki.</title>
        <authorList>
            <person name="Eastman K.E."/>
            <person name="Pendleton A.L."/>
            <person name="Shaikh M.A."/>
            <person name="Suttiyut T."/>
            <person name="Ogas R."/>
            <person name="Tomko P."/>
            <person name="Gavelis G."/>
            <person name="Widhalm J.R."/>
            <person name="Wisecaver J.H."/>
        </authorList>
    </citation>
    <scope>NUCLEOTIDE SEQUENCE</scope>
    <source>
        <strain evidence="1">ECLA1</strain>
    </source>
</reference>
<gene>
    <name evidence="1" type="ORF">RRG08_021481</name>
</gene>
<keyword evidence="2" id="KW-1185">Reference proteome</keyword>